<protein>
    <submittedName>
        <fullName evidence="2">Uncharacterized protein</fullName>
    </submittedName>
</protein>
<sequence>MELTQNHIVTIALVLLVLWIWLSWNRTENFVIRIPRGVSWGDYVYYDSDDFPVADPSVVTNYDLYKH</sequence>
<proteinExistence type="predicted"/>
<keyword evidence="1" id="KW-0472">Membrane</keyword>
<keyword evidence="1" id="KW-0812">Transmembrane</keyword>
<name>A0A1V0SLP3_9VIRU</name>
<accession>A0A1V0SLP3</accession>
<gene>
    <name evidence="2" type="ORF">Klosneuvirus_9_18</name>
</gene>
<organism evidence="2">
    <name type="scientific">Klosneuvirus KNV1</name>
    <dbReference type="NCBI Taxonomy" id="1977640"/>
    <lineage>
        <taxon>Viruses</taxon>
        <taxon>Varidnaviria</taxon>
        <taxon>Bamfordvirae</taxon>
        <taxon>Nucleocytoviricota</taxon>
        <taxon>Megaviricetes</taxon>
        <taxon>Imitervirales</taxon>
        <taxon>Mimiviridae</taxon>
        <taxon>Klosneuvirinae</taxon>
        <taxon>Klosneuvirus</taxon>
    </lineage>
</organism>
<evidence type="ECO:0000313" key="2">
    <source>
        <dbReference type="EMBL" id="ARF12616.1"/>
    </source>
</evidence>
<evidence type="ECO:0000256" key="1">
    <source>
        <dbReference type="SAM" id="Phobius"/>
    </source>
</evidence>
<reference evidence="2" key="1">
    <citation type="journal article" date="2017" name="Science">
        <title>Giant viruses with an expanded complement of translation system components.</title>
        <authorList>
            <person name="Schulz F."/>
            <person name="Yutin N."/>
            <person name="Ivanova N.N."/>
            <person name="Ortega D.R."/>
            <person name="Lee T.K."/>
            <person name="Vierheilig J."/>
            <person name="Daims H."/>
            <person name="Horn M."/>
            <person name="Wagner M."/>
            <person name="Jensen G.J."/>
            <person name="Kyrpides N.C."/>
            <person name="Koonin E.V."/>
            <person name="Woyke T."/>
        </authorList>
    </citation>
    <scope>NUCLEOTIDE SEQUENCE</scope>
    <source>
        <strain evidence="2">KNV1</strain>
    </source>
</reference>
<keyword evidence="1" id="KW-1133">Transmembrane helix</keyword>
<dbReference type="EMBL" id="KY684116">
    <property type="protein sequence ID" value="ARF12616.1"/>
    <property type="molecule type" value="Genomic_DNA"/>
</dbReference>
<feature type="transmembrane region" description="Helical" evidence="1">
    <location>
        <begin position="6"/>
        <end position="24"/>
    </location>
</feature>